<dbReference type="Gene3D" id="2.170.130.10">
    <property type="entry name" value="TonB-dependent receptor, plug domain"/>
    <property type="match status" value="1"/>
</dbReference>
<dbReference type="SUPFAM" id="SSF49464">
    <property type="entry name" value="Carboxypeptidase regulatory domain-like"/>
    <property type="match status" value="1"/>
</dbReference>
<dbReference type="FunFam" id="2.170.130.10:FF:000003">
    <property type="entry name" value="SusC/RagA family TonB-linked outer membrane protein"/>
    <property type="match status" value="1"/>
</dbReference>
<dbReference type="InterPro" id="IPR012910">
    <property type="entry name" value="Plug_dom"/>
</dbReference>
<dbReference type="SMART" id="SM00965">
    <property type="entry name" value="STN"/>
    <property type="match status" value="1"/>
</dbReference>
<gene>
    <name evidence="7" type="ORF">BC643_4670</name>
</gene>
<dbReference type="InterPro" id="IPR011662">
    <property type="entry name" value="Secretin/TonB_short_N"/>
</dbReference>
<dbReference type="InterPro" id="IPR039426">
    <property type="entry name" value="TonB-dep_rcpt-like"/>
</dbReference>
<evidence type="ECO:0000256" key="1">
    <source>
        <dbReference type="ARBA" id="ARBA00022448"/>
    </source>
</evidence>
<evidence type="ECO:0000259" key="6">
    <source>
        <dbReference type="SMART" id="SM00965"/>
    </source>
</evidence>
<keyword evidence="4" id="KW-1134">Transmembrane beta strand</keyword>
<evidence type="ECO:0000256" key="3">
    <source>
        <dbReference type="ARBA" id="ARBA00023237"/>
    </source>
</evidence>
<comment type="similarity">
    <text evidence="4">Belongs to the TonB-dependent receptor family.</text>
</comment>
<protein>
    <submittedName>
        <fullName evidence="7">TonB-linked SusC/RagA family outer membrane protein</fullName>
    </submittedName>
</protein>
<keyword evidence="1 4" id="KW-0813">Transport</keyword>
<dbReference type="PROSITE" id="PS52016">
    <property type="entry name" value="TONB_DEPENDENT_REC_3"/>
    <property type="match status" value="1"/>
</dbReference>
<dbReference type="Pfam" id="PF07715">
    <property type="entry name" value="Plug"/>
    <property type="match status" value="1"/>
</dbReference>
<dbReference type="OrthoDB" id="721000at2"/>
<keyword evidence="4 5" id="KW-0812">Transmembrane</keyword>
<keyword evidence="5" id="KW-1133">Transmembrane helix</keyword>
<dbReference type="GO" id="GO:0009279">
    <property type="term" value="C:cell outer membrane"/>
    <property type="evidence" value="ECO:0007669"/>
    <property type="project" value="UniProtKB-SubCell"/>
</dbReference>
<evidence type="ECO:0000256" key="2">
    <source>
        <dbReference type="ARBA" id="ARBA00023136"/>
    </source>
</evidence>
<dbReference type="InterPro" id="IPR023996">
    <property type="entry name" value="TonB-dep_OMP_SusC/RagA"/>
</dbReference>
<dbReference type="InterPro" id="IPR037066">
    <property type="entry name" value="Plug_dom_sf"/>
</dbReference>
<evidence type="ECO:0000256" key="4">
    <source>
        <dbReference type="PROSITE-ProRule" id="PRU01360"/>
    </source>
</evidence>
<comment type="subcellular location">
    <subcellularLocation>
        <location evidence="4">Cell outer membrane</location>
        <topology evidence="4">Multi-pass membrane protein</topology>
    </subcellularLocation>
</comment>
<evidence type="ECO:0000313" key="8">
    <source>
        <dbReference type="Proteomes" id="UP000283387"/>
    </source>
</evidence>
<evidence type="ECO:0000256" key="5">
    <source>
        <dbReference type="SAM" id="Phobius"/>
    </source>
</evidence>
<dbReference type="Pfam" id="PF07660">
    <property type="entry name" value="STN"/>
    <property type="match status" value="1"/>
</dbReference>
<accession>A0A419VUH9</accession>
<dbReference type="InterPro" id="IPR023997">
    <property type="entry name" value="TonB-dep_OMP_SusC/RagA_CS"/>
</dbReference>
<name>A0A419VUH9_9BACT</name>
<dbReference type="Pfam" id="PF13715">
    <property type="entry name" value="CarbopepD_reg_2"/>
    <property type="match status" value="1"/>
</dbReference>
<dbReference type="Proteomes" id="UP000283387">
    <property type="component" value="Unassembled WGS sequence"/>
</dbReference>
<dbReference type="InterPro" id="IPR008969">
    <property type="entry name" value="CarboxyPept-like_regulatory"/>
</dbReference>
<keyword evidence="3 4" id="KW-0998">Cell outer membrane</keyword>
<dbReference type="EMBL" id="RAPN01000006">
    <property type="protein sequence ID" value="RKD85151.1"/>
    <property type="molecule type" value="Genomic_DNA"/>
</dbReference>
<keyword evidence="8" id="KW-1185">Reference proteome</keyword>
<comment type="caution">
    <text evidence="7">The sequence shown here is derived from an EMBL/GenBank/DDBJ whole genome shotgun (WGS) entry which is preliminary data.</text>
</comment>
<proteinExistence type="inferred from homology"/>
<reference evidence="7 8" key="1">
    <citation type="submission" date="2018-09" db="EMBL/GenBank/DDBJ databases">
        <title>Genomic Encyclopedia of Archaeal and Bacterial Type Strains, Phase II (KMG-II): from individual species to whole genera.</title>
        <authorList>
            <person name="Goeker M."/>
        </authorList>
    </citation>
    <scope>NUCLEOTIDE SEQUENCE [LARGE SCALE GENOMIC DNA]</scope>
    <source>
        <strain evidence="7 8">DSM 27148</strain>
    </source>
</reference>
<feature type="transmembrane region" description="Helical" evidence="5">
    <location>
        <begin position="20"/>
        <end position="39"/>
    </location>
</feature>
<dbReference type="SUPFAM" id="SSF56935">
    <property type="entry name" value="Porins"/>
    <property type="match status" value="1"/>
</dbReference>
<organism evidence="7 8">
    <name type="scientific">Mangrovibacterium diazotrophicum</name>
    <dbReference type="NCBI Taxonomy" id="1261403"/>
    <lineage>
        <taxon>Bacteria</taxon>
        <taxon>Pseudomonadati</taxon>
        <taxon>Bacteroidota</taxon>
        <taxon>Bacteroidia</taxon>
        <taxon>Marinilabiliales</taxon>
        <taxon>Prolixibacteraceae</taxon>
        <taxon>Mangrovibacterium</taxon>
    </lineage>
</organism>
<evidence type="ECO:0000313" key="7">
    <source>
        <dbReference type="EMBL" id="RKD85151.1"/>
    </source>
</evidence>
<dbReference type="Gene3D" id="2.60.40.1120">
    <property type="entry name" value="Carboxypeptidase-like, regulatory domain"/>
    <property type="match status" value="1"/>
</dbReference>
<keyword evidence="2 4" id="KW-0472">Membrane</keyword>
<dbReference type="AlphaFoldDB" id="A0A419VUH9"/>
<dbReference type="NCBIfam" id="TIGR04057">
    <property type="entry name" value="SusC_RagA_signa"/>
    <property type="match status" value="1"/>
</dbReference>
<feature type="domain" description="Secretin/TonB short N-terminal" evidence="6">
    <location>
        <begin position="70"/>
        <end position="121"/>
    </location>
</feature>
<sequence>MKKNGLSYPIGWDRWKKTLLIMRITFGLLLVGVIQTFALSSSAQQAKVSLNEKNASLVSIFTSLQKQSNLSFMYKDADIEKYQSVSIDVEDEEILEVLGKVLDKTNLKYEVYDDVIIIKPKEVQQDEMKDVKGQVVDEKGNPVAGANVIVQGTGRGVVTDSDGHYTVKAKSDDVLRFSFIGYKSQIVLVEAKAKIDVKLVPEVEDIDEVAVVAFGAQKKESMVSAITSVKSGDLKSSDSDLTSSFAGKISGVIGWNTGGAPGALTDDEMNTKFYIRGITSYATGANIDPLILLDGIEISKLDLARIDPDDIESFNVMKDASATAMYGARGANGVIYVKTKKGKEGNIRTTFNYEKILSRPTDEIDVVDPKEYMRLFNQAIMGRGISDQPVYSNERIEATNDPRYPSWVNPGNDWYDILFKDYSINNHYGLNVRGGSAKVQYYVSMNHNDNNGLIKTDPLNQFDCNISNKQTNFRVNLNADLNKSAKLNMNSFSTYDNYHGTVADVRTAYALAFNASPVDYAPVYPADEEYSWPHIRFGGRGIDSQTGIIDNPYAEIHKGYRDRVRYSTINQFEYIQSLASFVKGLELRASVALTKTGYFDNVYTTTPALYTLRKYDYATGEFWLSASNPGQEDNKLSKKTGLSGSYAETIMDYQLRVLHTAAWGEHQTSFTGAFTARQKDDSAPDDLMGSLPYRNIGLAGRATYGYKDRYFIEGSLGVNGSERFAAGNRIGYFPAVGGAWIFSRENFLRSASNWLDFAKLRASYGITGNDGVINDPRFLYLEDIDGGGNILVGEPSYGQSYIVVNSYAKENTKWETNEQLNFGLDVKLFKGVVEMNVDAYHAVRHNIYDYRYTIPASVGLIQPPLDNFGKVKSQGFDFSGKVQHAFSSDLWMILNGTITYNKATFKEVEEPGGKPDWQKRVGHDISQSFAYIAEGLFQDWDEIDNAPVQDGIVEPGDIRYKDVDKNGKIDINDAVMAGYPETPRLIYGFNAFFHYKSFEFSMAFQGAGNRTFFINPAQISPFVNNRAVLTAIADSHWTEENHADHSFWPKLSTESIVYHNPQEDYANTERRKSTYFMREGQFLRCKQIEVSYYLSKNWIKKYKIDNFKLYARATNPFLISDFKLWDIELGSSGFNYPIQRSFSLGCNISF</sequence>
<dbReference type="NCBIfam" id="TIGR04056">
    <property type="entry name" value="OMP_RagA_SusC"/>
    <property type="match status" value="1"/>
</dbReference>